<dbReference type="PANTHER" id="PTHR12684">
    <property type="entry name" value="PUTATIVE PHOSPHOTRANSFERASE"/>
    <property type="match status" value="1"/>
</dbReference>
<reference evidence="6 7" key="1">
    <citation type="submission" date="2017-07" db="EMBL/GenBank/DDBJ databases">
        <title>Genome sequencing and assembly of Paenibacillus rigui.</title>
        <authorList>
            <person name="Mayilraj S."/>
        </authorList>
    </citation>
    <scope>NUCLEOTIDE SEQUENCE [LARGE SCALE GENOMIC DNA]</scope>
    <source>
        <strain evidence="6 7">JCM 16352</strain>
    </source>
</reference>
<evidence type="ECO:0000256" key="1">
    <source>
        <dbReference type="ARBA" id="ARBA00009836"/>
    </source>
</evidence>
<dbReference type="PANTHER" id="PTHR12684:SF2">
    <property type="entry name" value="TRNA 2'-PHOSPHOTRANSFERASE 1"/>
    <property type="match status" value="1"/>
</dbReference>
<comment type="caution">
    <text evidence="6">The sequence shown here is derived from an EMBL/GenBank/DDBJ whole genome shotgun (WGS) entry which is preliminary data.</text>
</comment>
<dbReference type="EMBL" id="NMQW01000045">
    <property type="protein sequence ID" value="OXM83509.1"/>
    <property type="molecule type" value="Genomic_DNA"/>
</dbReference>
<evidence type="ECO:0000256" key="3">
    <source>
        <dbReference type="ARBA" id="ARBA00023027"/>
    </source>
</evidence>
<evidence type="ECO:0000313" key="6">
    <source>
        <dbReference type="EMBL" id="OXM83509.1"/>
    </source>
</evidence>
<sequence>MLTKNQEISLSKFMTKLLRHTPEAFGLRLDPEDGTCRVEELLQVLRSEPRWRAVTLADVEQVVRHCEKQRFDLTDGSIRARYGHSRAKVSYPVQVPPKVLYHGTNAQAAPLIEKEGLRPMGRQYVHMSEGLHFATLAGQRRGELVMLLIDTEAARQQGVVFYNAGHEVWLADAVPAACTSKYPNEESGAGQNE</sequence>
<evidence type="ECO:0000256" key="5">
    <source>
        <dbReference type="HAMAP-Rule" id="MF_00299"/>
    </source>
</evidence>
<proteinExistence type="inferred from homology"/>
<name>A0A229UKS5_9BACL</name>
<organism evidence="6 7">
    <name type="scientific">Paenibacillus rigui</name>
    <dbReference type="NCBI Taxonomy" id="554312"/>
    <lineage>
        <taxon>Bacteria</taxon>
        <taxon>Bacillati</taxon>
        <taxon>Bacillota</taxon>
        <taxon>Bacilli</taxon>
        <taxon>Bacillales</taxon>
        <taxon>Paenibacillaceae</taxon>
        <taxon>Paenibacillus</taxon>
    </lineage>
</organism>
<dbReference type="AlphaFoldDB" id="A0A229UKS5"/>
<dbReference type="GO" id="GO:0003950">
    <property type="term" value="F:NAD+ poly-ADP-ribosyltransferase activity"/>
    <property type="evidence" value="ECO:0007669"/>
    <property type="project" value="InterPro"/>
</dbReference>
<dbReference type="EC" id="2.7.1.-" evidence="5"/>
<dbReference type="Gene3D" id="3.20.170.30">
    <property type="match status" value="1"/>
</dbReference>
<dbReference type="InterPro" id="IPR042080">
    <property type="entry name" value="RNA_2'-PTrans_N"/>
</dbReference>
<evidence type="ECO:0000256" key="2">
    <source>
        <dbReference type="ARBA" id="ARBA00022679"/>
    </source>
</evidence>
<evidence type="ECO:0000313" key="7">
    <source>
        <dbReference type="Proteomes" id="UP000215509"/>
    </source>
</evidence>
<keyword evidence="2 5" id="KW-0808">Transferase</keyword>
<dbReference type="HAMAP" id="MF_00299">
    <property type="entry name" value="KptA"/>
    <property type="match status" value="1"/>
</dbReference>
<dbReference type="Gene3D" id="1.10.10.970">
    <property type="entry name" value="RNA 2'-phosphotransferase, Tpt1/KptA family, N-terminal domain"/>
    <property type="match status" value="1"/>
</dbReference>
<gene>
    <name evidence="5" type="primary">kptA</name>
    <name evidence="6" type="ORF">CF651_25270</name>
</gene>
<evidence type="ECO:0000256" key="4">
    <source>
        <dbReference type="ARBA" id="ARBA00025212"/>
    </source>
</evidence>
<dbReference type="InterPro" id="IPR002745">
    <property type="entry name" value="Ptrans_KptA/Tpt1"/>
</dbReference>
<comment type="similarity">
    <text evidence="1 5">Belongs to the KptA/TPT1 family.</text>
</comment>
<keyword evidence="7" id="KW-1185">Reference proteome</keyword>
<dbReference type="Proteomes" id="UP000215509">
    <property type="component" value="Unassembled WGS sequence"/>
</dbReference>
<dbReference type="InterPro" id="IPR022928">
    <property type="entry name" value="RNA_2'-PTrans_KptA"/>
</dbReference>
<protein>
    <recommendedName>
        <fullName evidence="5">Probable RNA 2'-phosphotransferase</fullName>
        <ecNumber evidence="5">2.7.1.-</ecNumber>
    </recommendedName>
</protein>
<dbReference type="RefSeq" id="WP_094017651.1">
    <property type="nucleotide sequence ID" value="NZ_NMQW01000045.1"/>
</dbReference>
<dbReference type="GO" id="GO:0000215">
    <property type="term" value="F:tRNA 2'-phosphotransferase activity"/>
    <property type="evidence" value="ECO:0007669"/>
    <property type="project" value="TreeGrafter"/>
</dbReference>
<accession>A0A229UKS5</accession>
<dbReference type="InterPro" id="IPR042081">
    <property type="entry name" value="RNA_2'-PTrans_C"/>
</dbReference>
<dbReference type="SUPFAM" id="SSF56399">
    <property type="entry name" value="ADP-ribosylation"/>
    <property type="match status" value="1"/>
</dbReference>
<keyword evidence="3 5" id="KW-0520">NAD</keyword>
<comment type="function">
    <text evidence="4 5">Removes the 2'-phosphate from RNA via an intermediate in which the phosphate is ADP-ribosylated by NAD followed by a presumed transesterification to release the RNA and generate ADP-ribose 1''-2''-cyclic phosphate (APPR&gt;P). May function as an ADP-ribosylase.</text>
</comment>
<dbReference type="Pfam" id="PF01885">
    <property type="entry name" value="PTS_2-RNA"/>
    <property type="match status" value="1"/>
</dbReference>
<dbReference type="OrthoDB" id="4537997at2"/>
<dbReference type="GO" id="GO:0006388">
    <property type="term" value="P:tRNA splicing, via endonucleolytic cleavage and ligation"/>
    <property type="evidence" value="ECO:0007669"/>
    <property type="project" value="UniProtKB-UniRule"/>
</dbReference>